<dbReference type="EMBL" id="WUBS01000006">
    <property type="protein sequence ID" value="NDL63031.1"/>
    <property type="molecule type" value="Genomic_DNA"/>
</dbReference>
<dbReference type="Pfam" id="PF04247">
    <property type="entry name" value="SirB"/>
    <property type="match status" value="1"/>
</dbReference>
<keyword evidence="3" id="KW-1185">Reference proteome</keyword>
<feature type="transmembrane region" description="Helical" evidence="1">
    <location>
        <begin position="105"/>
        <end position="122"/>
    </location>
</feature>
<gene>
    <name evidence="2" type="ORF">GRH90_09750</name>
</gene>
<feature type="transmembrane region" description="Helical" evidence="1">
    <location>
        <begin position="50"/>
        <end position="69"/>
    </location>
</feature>
<dbReference type="GO" id="GO:0005886">
    <property type="term" value="C:plasma membrane"/>
    <property type="evidence" value="ECO:0007669"/>
    <property type="project" value="TreeGrafter"/>
</dbReference>
<keyword evidence="1" id="KW-0812">Transmembrane</keyword>
<reference evidence="2 3" key="2">
    <citation type="submission" date="2020-02" db="EMBL/GenBank/DDBJ databases">
        <title>The new genus of Enterobacteriales.</title>
        <authorList>
            <person name="Kim I.S."/>
        </authorList>
    </citation>
    <scope>NUCLEOTIDE SEQUENCE [LARGE SCALE GENOMIC DNA]</scope>
    <source>
        <strain evidence="2 3">SAP-6</strain>
    </source>
</reference>
<feature type="transmembrane region" description="Helical" evidence="1">
    <location>
        <begin position="6"/>
        <end position="29"/>
    </location>
</feature>
<dbReference type="Proteomes" id="UP000461443">
    <property type="component" value="Unassembled WGS sequence"/>
</dbReference>
<dbReference type="PANTHER" id="PTHR39594:SF1">
    <property type="entry name" value="PROTEIN YCHQ"/>
    <property type="match status" value="1"/>
</dbReference>
<dbReference type="AlphaFoldDB" id="A0A845SK79"/>
<evidence type="ECO:0000313" key="3">
    <source>
        <dbReference type="Proteomes" id="UP000461443"/>
    </source>
</evidence>
<keyword evidence="1" id="KW-0472">Membrane</keyword>
<name>A0A845SK79_9GAMM</name>
<keyword evidence="1" id="KW-1133">Transmembrane helix</keyword>
<accession>A0A845SK79</accession>
<feature type="transmembrane region" description="Helical" evidence="1">
    <location>
        <begin position="75"/>
        <end position="93"/>
    </location>
</feature>
<dbReference type="PIRSF" id="PIRSF005610">
    <property type="entry name" value="SirB"/>
    <property type="match status" value="1"/>
</dbReference>
<dbReference type="InterPro" id="IPR007360">
    <property type="entry name" value="SirB"/>
</dbReference>
<comment type="caution">
    <text evidence="2">The sequence shown here is derived from an EMBL/GenBank/DDBJ whole genome shotgun (WGS) entry which is preliminary data.</text>
</comment>
<protein>
    <submittedName>
        <fullName evidence="2">Siroheme synthase</fullName>
    </submittedName>
</protein>
<evidence type="ECO:0000256" key="1">
    <source>
        <dbReference type="SAM" id="Phobius"/>
    </source>
</evidence>
<evidence type="ECO:0000313" key="2">
    <source>
        <dbReference type="EMBL" id="NDL63031.1"/>
    </source>
</evidence>
<organism evidence="2 3">
    <name type="scientific">Acerihabitans arboris</name>
    <dbReference type="NCBI Taxonomy" id="2691583"/>
    <lineage>
        <taxon>Bacteria</taxon>
        <taxon>Pseudomonadati</taxon>
        <taxon>Pseudomonadota</taxon>
        <taxon>Gammaproteobacteria</taxon>
        <taxon>Enterobacterales</taxon>
        <taxon>Pectobacteriaceae</taxon>
        <taxon>Acerihabitans</taxon>
    </lineage>
</organism>
<dbReference type="PANTHER" id="PTHR39594">
    <property type="entry name" value="PROTEIN YCHQ"/>
    <property type="match status" value="1"/>
</dbReference>
<sequence length="133" mass="15168">MMSAYMAIKYLHLTTVGITITLFVIRFYWRWRGSPWLTRGWVRVTPHINDTLLLITGATLIILSGLSPFSANGRWLLDKLVLVVVYILLGFVALGKHTRREKIRWLAFICGLACLYTIYRLASSKLPLLTGSL</sequence>
<reference evidence="2 3" key="1">
    <citation type="submission" date="2019-12" db="EMBL/GenBank/DDBJ databases">
        <authorList>
            <person name="Lee S.D."/>
        </authorList>
    </citation>
    <scope>NUCLEOTIDE SEQUENCE [LARGE SCALE GENOMIC DNA]</scope>
    <source>
        <strain evidence="2 3">SAP-6</strain>
    </source>
</reference>
<proteinExistence type="predicted"/>